<dbReference type="EMBL" id="QRHE01000006">
    <property type="protein sequence ID" value="RHF51477.1"/>
    <property type="molecule type" value="Genomic_DNA"/>
</dbReference>
<sequence length="147" mass="15735">MEQKLKLKGTHIGILRHPDGTVEVHRKDNLILNVGFDFIADAIGKASERPDCMAYTAVGTGTTATDATQTALTTELARKPATYAHTAGTKVFTFTTKFDAGEATGAITEAGICNAATGGTFLDRVTFNVINKGEDDTYESHFQFTLS</sequence>
<dbReference type="OrthoDB" id="583261at2"/>
<evidence type="ECO:0000313" key="2">
    <source>
        <dbReference type="Proteomes" id="UP000283442"/>
    </source>
</evidence>
<dbReference type="Proteomes" id="UP000283442">
    <property type="component" value="Unassembled WGS sequence"/>
</dbReference>
<dbReference type="RefSeq" id="WP_118176107.1">
    <property type="nucleotide sequence ID" value="NZ_JAQEAO010000001.1"/>
</dbReference>
<comment type="caution">
    <text evidence="1">The sequence shown here is derived from an EMBL/GenBank/DDBJ whole genome shotgun (WGS) entry which is preliminary data.</text>
</comment>
<name>A0A414NWF7_9FIRM</name>
<evidence type="ECO:0000313" key="1">
    <source>
        <dbReference type="EMBL" id="RHF51477.1"/>
    </source>
</evidence>
<protein>
    <submittedName>
        <fullName evidence="1">Uncharacterized protein</fullName>
    </submittedName>
</protein>
<organism evidence="1 2">
    <name type="scientific">Mitsuokella multacida</name>
    <dbReference type="NCBI Taxonomy" id="52226"/>
    <lineage>
        <taxon>Bacteria</taxon>
        <taxon>Bacillati</taxon>
        <taxon>Bacillota</taxon>
        <taxon>Negativicutes</taxon>
        <taxon>Selenomonadales</taxon>
        <taxon>Selenomonadaceae</taxon>
        <taxon>Mitsuokella</taxon>
    </lineage>
</organism>
<accession>A0A414NWF7</accession>
<dbReference type="AlphaFoldDB" id="A0A414NWF7"/>
<reference evidence="1 2" key="1">
    <citation type="submission" date="2018-08" db="EMBL/GenBank/DDBJ databases">
        <title>A genome reference for cultivated species of the human gut microbiota.</title>
        <authorList>
            <person name="Zou Y."/>
            <person name="Xue W."/>
            <person name="Luo G."/>
        </authorList>
    </citation>
    <scope>NUCLEOTIDE SEQUENCE [LARGE SCALE GENOMIC DNA]</scope>
    <source>
        <strain evidence="1 2">AM25-21AC</strain>
    </source>
</reference>
<gene>
    <name evidence="1" type="ORF">DW674_06850</name>
</gene>
<proteinExistence type="predicted"/>